<dbReference type="GO" id="GO:0019442">
    <property type="term" value="P:L-tryptophan catabolic process to acetyl-CoA"/>
    <property type="evidence" value="ECO:0007669"/>
    <property type="project" value="TreeGrafter"/>
</dbReference>
<organism evidence="1 2">
    <name type="scientific">Cytophaga hutchinsonii (strain ATCC 33406 / DSM 1761 / CIP 103989 / NBRC 15051 / NCIMB 9469 / D465)</name>
    <dbReference type="NCBI Taxonomy" id="269798"/>
    <lineage>
        <taxon>Bacteria</taxon>
        <taxon>Pseudomonadati</taxon>
        <taxon>Bacteroidota</taxon>
        <taxon>Cytophagia</taxon>
        <taxon>Cytophagales</taxon>
        <taxon>Cytophagaceae</taxon>
        <taxon>Cytophaga</taxon>
    </lineage>
</organism>
<dbReference type="PANTHER" id="PTHR10138">
    <property type="entry name" value="TRYPTOPHAN 2,3-DIOXYGENASE"/>
    <property type="match status" value="1"/>
</dbReference>
<name>A0A6N4SQR6_CYTH3</name>
<protein>
    <submittedName>
        <fullName evidence="1">Tryptophan 2,3-dioxygenase apoenzyme</fullName>
        <ecNumber evidence="1">1.13.11.11</ecNumber>
    </submittedName>
</protein>
<dbReference type="GO" id="GO:0004833">
    <property type="term" value="F:L-tryptophan 2,3-dioxygenase activity"/>
    <property type="evidence" value="ECO:0007669"/>
    <property type="project" value="UniProtKB-EC"/>
</dbReference>
<sequence length="330" mass="38708">MHGHGSESGNNIQELIEQLTSHFEKDGQDVATHLEGLLNSNYLKYWDYIRLESLLTLQNPRTPYPDEMVFIVYHQITELYFKLVMHELNQVKTADQLTGPVFLKRIERCNWYFGQLISSFDIISVGLDQDQFLKFRVALTPASGFQSVQYRMVEVACTDLINLVHADTRDKYDDYSTIEELFDGLYWKKGATDSKTGQKTLTLRQFEEEYTARLIQLAYEYKSRNVWSVYKRLSLEEQADPVIQAALKQLDQHINIDWPLMHYKYALGHLIKHKKFLEATGGTNWKEYLPPRFQKVIFFPALYTKDELDNWGKNWVEKEVISKIQAAKQV</sequence>
<dbReference type="GO" id="GO:0019441">
    <property type="term" value="P:L-tryptophan catabolic process to kynurenine"/>
    <property type="evidence" value="ECO:0007669"/>
    <property type="project" value="InterPro"/>
</dbReference>
<dbReference type="SUPFAM" id="SSF140959">
    <property type="entry name" value="Indolic compounds 2,3-dioxygenase-like"/>
    <property type="match status" value="1"/>
</dbReference>
<dbReference type="KEGG" id="chu:CHU_1409"/>
<gene>
    <name evidence="1" type="ordered locus">CHU_1409</name>
</gene>
<dbReference type="PANTHER" id="PTHR10138:SF0">
    <property type="entry name" value="TRYPTOPHAN 2,3-DIOXYGENASE"/>
    <property type="match status" value="1"/>
</dbReference>
<accession>A0A6N4SQR6</accession>
<dbReference type="Gene3D" id="1.20.58.480">
    <property type="match status" value="1"/>
</dbReference>
<dbReference type="RefSeq" id="WP_011584795.1">
    <property type="nucleotide sequence ID" value="NC_008255.1"/>
</dbReference>
<dbReference type="EMBL" id="CP000383">
    <property type="protein sequence ID" value="ABG58680.1"/>
    <property type="molecule type" value="Genomic_DNA"/>
</dbReference>
<dbReference type="OrthoDB" id="9776847at2"/>
<dbReference type="GO" id="GO:0020037">
    <property type="term" value="F:heme binding"/>
    <property type="evidence" value="ECO:0007669"/>
    <property type="project" value="InterPro"/>
</dbReference>
<dbReference type="InterPro" id="IPR037217">
    <property type="entry name" value="Trp/Indoleamine_2_3_dOase-like"/>
</dbReference>
<dbReference type="Pfam" id="PF03301">
    <property type="entry name" value="Trp_dioxygenase"/>
    <property type="match status" value="1"/>
</dbReference>
<evidence type="ECO:0000313" key="2">
    <source>
        <dbReference type="Proteomes" id="UP000001822"/>
    </source>
</evidence>
<dbReference type="InterPro" id="IPR004981">
    <property type="entry name" value="Trp_2_3_dOase"/>
</dbReference>
<dbReference type="EC" id="1.13.11.11" evidence="1"/>
<dbReference type="Proteomes" id="UP000001822">
    <property type="component" value="Chromosome"/>
</dbReference>
<keyword evidence="1" id="KW-0560">Oxidoreductase</keyword>
<reference evidence="1 2" key="1">
    <citation type="journal article" date="2007" name="Appl. Environ. Microbiol.">
        <title>Genome sequence of the cellulolytic gliding bacterium Cytophaga hutchinsonii.</title>
        <authorList>
            <person name="Xie G."/>
            <person name="Bruce D.C."/>
            <person name="Challacombe J.F."/>
            <person name="Chertkov O."/>
            <person name="Detter J.C."/>
            <person name="Gilna P."/>
            <person name="Han C.S."/>
            <person name="Lucas S."/>
            <person name="Misra M."/>
            <person name="Myers G.L."/>
            <person name="Richardson P."/>
            <person name="Tapia R."/>
            <person name="Thayer N."/>
            <person name="Thompson L.S."/>
            <person name="Brettin T.S."/>
            <person name="Henrissat B."/>
            <person name="Wilson D.B."/>
            <person name="McBride M.J."/>
        </authorList>
    </citation>
    <scope>NUCLEOTIDE SEQUENCE [LARGE SCALE GENOMIC DNA]</scope>
    <source>
        <strain evidence="2">ATCC 33406 / DSM 1761 / CIP 103989 / NBRC 15051 / NCIMB 9469 / D465</strain>
    </source>
</reference>
<proteinExistence type="predicted"/>
<dbReference type="AlphaFoldDB" id="A0A6N4SQR6"/>
<keyword evidence="2" id="KW-1185">Reference proteome</keyword>
<dbReference type="GO" id="GO:0046872">
    <property type="term" value="F:metal ion binding"/>
    <property type="evidence" value="ECO:0007669"/>
    <property type="project" value="InterPro"/>
</dbReference>
<evidence type="ECO:0000313" key="1">
    <source>
        <dbReference type="EMBL" id="ABG58680.1"/>
    </source>
</evidence>